<dbReference type="InterPro" id="IPR041739">
    <property type="entry name" value="G5K_ProB"/>
</dbReference>
<comment type="catalytic activity">
    <reaction evidence="8">
        <text>L-glutamate + ATP = L-glutamyl 5-phosphate + ADP</text>
        <dbReference type="Rhea" id="RHEA:14877"/>
        <dbReference type="ChEBI" id="CHEBI:29985"/>
        <dbReference type="ChEBI" id="CHEBI:30616"/>
        <dbReference type="ChEBI" id="CHEBI:58274"/>
        <dbReference type="ChEBI" id="CHEBI:456216"/>
        <dbReference type="EC" id="2.7.2.11"/>
    </reaction>
</comment>
<proteinExistence type="inferred from homology"/>
<evidence type="ECO:0000256" key="6">
    <source>
        <dbReference type="ARBA" id="ARBA00022777"/>
    </source>
</evidence>
<dbReference type="PANTHER" id="PTHR43654:SF1">
    <property type="entry name" value="ISOPENTENYL PHOSPHATE KINASE"/>
    <property type="match status" value="1"/>
</dbReference>
<keyword evidence="1 8" id="KW-0963">Cytoplasm</keyword>
<evidence type="ECO:0000256" key="9">
    <source>
        <dbReference type="SAM" id="MobiDB-lite"/>
    </source>
</evidence>
<dbReference type="AlphaFoldDB" id="A0A4R0YRU9"/>
<gene>
    <name evidence="8 11" type="primary">proB</name>
    <name evidence="11" type="ORF">EZM97_18000</name>
</gene>
<evidence type="ECO:0000256" key="7">
    <source>
        <dbReference type="ARBA" id="ARBA00022840"/>
    </source>
</evidence>
<dbReference type="FunFam" id="3.40.1160.10:FF:000018">
    <property type="entry name" value="Glutamate 5-kinase"/>
    <property type="match status" value="1"/>
</dbReference>
<name>A0A4R0YRU9_9GAMM</name>
<keyword evidence="3 8" id="KW-0641">Proline biosynthesis</keyword>
<accession>A0A4R0YRU9</accession>
<feature type="domain" description="PUA" evidence="10">
    <location>
        <begin position="299"/>
        <end position="382"/>
    </location>
</feature>
<dbReference type="Proteomes" id="UP000291822">
    <property type="component" value="Unassembled WGS sequence"/>
</dbReference>
<dbReference type="FunFam" id="2.30.130.10:FF:000007">
    <property type="entry name" value="Glutamate 5-kinase"/>
    <property type="match status" value="1"/>
</dbReference>
<dbReference type="CDD" id="cd21157">
    <property type="entry name" value="PUA_G5K"/>
    <property type="match status" value="1"/>
</dbReference>
<dbReference type="PRINTS" id="PR00474">
    <property type="entry name" value="GLU5KINASE"/>
</dbReference>
<evidence type="ECO:0000313" key="11">
    <source>
        <dbReference type="EMBL" id="TCI10745.1"/>
    </source>
</evidence>
<feature type="binding site" evidence="8">
    <location>
        <begin position="191"/>
        <end position="192"/>
    </location>
    <ligand>
        <name>ATP</name>
        <dbReference type="ChEBI" id="CHEBI:30616"/>
    </ligand>
</feature>
<reference evidence="11 12" key="1">
    <citation type="submission" date="2019-02" db="EMBL/GenBank/DDBJ databases">
        <title>Dyella amyloliquefaciens sp. nov., isolated from forest soil.</title>
        <authorList>
            <person name="Gao Z.-H."/>
            <person name="Qiu L.-H."/>
        </authorList>
    </citation>
    <scope>NUCLEOTIDE SEQUENCE [LARGE SCALE GENOMIC DNA]</scope>
    <source>
        <strain evidence="11 12">KACC 12747</strain>
    </source>
</reference>
<dbReference type="InterPro" id="IPR036393">
    <property type="entry name" value="AceGlu_kinase-like_sf"/>
</dbReference>
<dbReference type="GO" id="GO:0055129">
    <property type="term" value="P:L-proline biosynthetic process"/>
    <property type="evidence" value="ECO:0007669"/>
    <property type="project" value="UniProtKB-UniRule"/>
</dbReference>
<dbReference type="EMBL" id="SJTG01000002">
    <property type="protein sequence ID" value="TCI10745.1"/>
    <property type="molecule type" value="Genomic_DNA"/>
</dbReference>
<feature type="region of interest" description="Disordered" evidence="9">
    <location>
        <begin position="1"/>
        <end position="21"/>
    </location>
</feature>
<evidence type="ECO:0000256" key="3">
    <source>
        <dbReference type="ARBA" id="ARBA00022650"/>
    </source>
</evidence>
<dbReference type="GO" id="GO:0003723">
    <property type="term" value="F:RNA binding"/>
    <property type="evidence" value="ECO:0007669"/>
    <property type="project" value="InterPro"/>
</dbReference>
<dbReference type="GO" id="GO:0005524">
    <property type="term" value="F:ATP binding"/>
    <property type="evidence" value="ECO:0007669"/>
    <property type="project" value="UniProtKB-KW"/>
</dbReference>
<feature type="binding site" evidence="8">
    <location>
        <begin position="233"/>
        <end position="239"/>
    </location>
    <ligand>
        <name>ATP</name>
        <dbReference type="ChEBI" id="CHEBI:30616"/>
    </ligand>
</feature>
<dbReference type="Pfam" id="PF01472">
    <property type="entry name" value="PUA"/>
    <property type="match status" value="1"/>
</dbReference>
<evidence type="ECO:0000256" key="4">
    <source>
        <dbReference type="ARBA" id="ARBA00022679"/>
    </source>
</evidence>
<keyword evidence="4 8" id="KW-0808">Transferase</keyword>
<dbReference type="GO" id="GO:0005829">
    <property type="term" value="C:cytosol"/>
    <property type="evidence" value="ECO:0007669"/>
    <property type="project" value="TreeGrafter"/>
</dbReference>
<dbReference type="Gene3D" id="2.30.130.10">
    <property type="entry name" value="PUA domain"/>
    <property type="match status" value="1"/>
</dbReference>
<keyword evidence="7 8" id="KW-0067">ATP-binding</keyword>
<dbReference type="InterPro" id="IPR001057">
    <property type="entry name" value="Glu/AcGlu_kinase"/>
</dbReference>
<protein>
    <recommendedName>
        <fullName evidence="8">Glutamate 5-kinase</fullName>
        <ecNumber evidence="8">2.7.2.11</ecNumber>
    </recommendedName>
    <alternativeName>
        <fullName evidence="8">Gamma-glutamyl kinase</fullName>
        <shortName evidence="8">GK</shortName>
    </alternativeName>
</protein>
<evidence type="ECO:0000256" key="8">
    <source>
        <dbReference type="HAMAP-Rule" id="MF_00456"/>
    </source>
</evidence>
<feature type="binding site" evidence="8">
    <location>
        <position position="159"/>
    </location>
    <ligand>
        <name>substrate</name>
    </ligand>
</feature>
<dbReference type="InterPro" id="IPR001048">
    <property type="entry name" value="Asp/Glu/Uridylate_kinase"/>
</dbReference>
<dbReference type="SMART" id="SM00359">
    <property type="entry name" value="PUA"/>
    <property type="match status" value="1"/>
</dbReference>
<keyword evidence="2 8" id="KW-0028">Amino-acid biosynthesis</keyword>
<keyword evidence="6 8" id="KW-0418">Kinase</keyword>
<comment type="pathway">
    <text evidence="8">Amino-acid biosynthesis; L-proline biosynthesis; L-glutamate 5-semialdehyde from L-glutamate: step 1/2.</text>
</comment>
<comment type="caution">
    <text evidence="11">The sequence shown here is derived from an EMBL/GenBank/DDBJ whole genome shotgun (WGS) entry which is preliminary data.</text>
</comment>
<dbReference type="PROSITE" id="PS50890">
    <property type="entry name" value="PUA"/>
    <property type="match status" value="1"/>
</dbReference>
<dbReference type="NCBIfam" id="TIGR01027">
    <property type="entry name" value="proB"/>
    <property type="match status" value="1"/>
</dbReference>
<dbReference type="GO" id="GO:0004349">
    <property type="term" value="F:glutamate 5-kinase activity"/>
    <property type="evidence" value="ECO:0007669"/>
    <property type="project" value="UniProtKB-UniRule"/>
</dbReference>
<keyword evidence="5 8" id="KW-0547">Nucleotide-binding</keyword>
<feature type="binding site" evidence="8">
    <location>
        <position position="34"/>
    </location>
    <ligand>
        <name>ATP</name>
        <dbReference type="ChEBI" id="CHEBI:30616"/>
    </ligand>
</feature>
<dbReference type="InterPro" id="IPR005715">
    <property type="entry name" value="Glu_5kinase/COase_Synthase"/>
</dbReference>
<dbReference type="RefSeq" id="WP_131409054.1">
    <property type="nucleotide sequence ID" value="NZ_SJTG01000002.1"/>
</dbReference>
<comment type="function">
    <text evidence="8">Catalyzes the transfer of a phosphate group to glutamate to form L-glutamate 5-phosphate.</text>
</comment>
<dbReference type="Pfam" id="PF00696">
    <property type="entry name" value="AA_kinase"/>
    <property type="match status" value="1"/>
</dbReference>
<dbReference type="PANTHER" id="PTHR43654">
    <property type="entry name" value="GLUTAMATE 5-KINASE"/>
    <property type="match status" value="1"/>
</dbReference>
<dbReference type="InterPro" id="IPR036974">
    <property type="entry name" value="PUA_sf"/>
</dbReference>
<evidence type="ECO:0000256" key="1">
    <source>
        <dbReference type="ARBA" id="ARBA00022490"/>
    </source>
</evidence>
<dbReference type="EC" id="2.7.2.11" evidence="8"/>
<dbReference type="InterPro" id="IPR019797">
    <property type="entry name" value="Glutamate_5-kinase_CS"/>
</dbReference>
<sequence length="401" mass="41506">MGAVSTGNAEHHSREQGGALPEQALPTWRRAVLKVGSNLLAAGGGGLTTRHAAALARFIADSRDAGRQVVLVSSGAVAAGRAMLRERAAVAGDLAARQALAALGQAPMIALWQSLAARPVAQVLLTHDDLRNRRRYLNARATLRELLALDVLPVVNENDTVAVDELKLGDNDNLAAIVAALVDADLLLIASDIDALYSADPRRDAAATPVARVHALTPEVLAMAGGSGSAVGTGGMRTKLEAATKASAAGIPTALFSGRQQATVEALSRGCLRGTLIAAAGTRMQARKYWLRHAPAATGRVQVDAGAGRALASGRASLLPGGVVGASGEFHRGDLVEIVDHAGRPVARGLSQYGASEIRRIAGRHSREVEQVLGYSYGAEIVHRDDLAPLVDADTSGELHA</sequence>
<dbReference type="SUPFAM" id="SSF88697">
    <property type="entry name" value="PUA domain-like"/>
    <property type="match status" value="1"/>
</dbReference>
<dbReference type="Gene3D" id="3.40.1160.10">
    <property type="entry name" value="Acetylglutamate kinase-like"/>
    <property type="match status" value="2"/>
</dbReference>
<dbReference type="InterPro" id="IPR002478">
    <property type="entry name" value="PUA"/>
</dbReference>
<dbReference type="InterPro" id="IPR011529">
    <property type="entry name" value="Glu_5kinase"/>
</dbReference>
<dbReference type="CDD" id="cd04242">
    <property type="entry name" value="AAK_G5K_ProB"/>
    <property type="match status" value="1"/>
</dbReference>
<dbReference type="HAMAP" id="MF_00456">
    <property type="entry name" value="ProB"/>
    <property type="match status" value="1"/>
</dbReference>
<dbReference type="UniPathway" id="UPA00098">
    <property type="reaction ID" value="UER00359"/>
</dbReference>
<dbReference type="InterPro" id="IPR015947">
    <property type="entry name" value="PUA-like_sf"/>
</dbReference>
<comment type="similarity">
    <text evidence="8">Belongs to the glutamate 5-kinase family.</text>
</comment>
<evidence type="ECO:0000256" key="5">
    <source>
        <dbReference type="ARBA" id="ARBA00022741"/>
    </source>
</evidence>
<keyword evidence="12" id="KW-1185">Reference proteome</keyword>
<organism evidence="11 12">
    <name type="scientific">Dyella soli</name>
    <dbReference type="NCBI Taxonomy" id="522319"/>
    <lineage>
        <taxon>Bacteria</taxon>
        <taxon>Pseudomonadati</taxon>
        <taxon>Pseudomonadota</taxon>
        <taxon>Gammaproteobacteria</taxon>
        <taxon>Lysobacterales</taxon>
        <taxon>Rhodanobacteraceae</taxon>
        <taxon>Dyella</taxon>
    </lineage>
</organism>
<dbReference type="PROSITE" id="PS00902">
    <property type="entry name" value="GLUTAMATE_5_KINASE"/>
    <property type="match status" value="1"/>
</dbReference>
<evidence type="ECO:0000256" key="2">
    <source>
        <dbReference type="ARBA" id="ARBA00022605"/>
    </source>
</evidence>
<dbReference type="SUPFAM" id="SSF53633">
    <property type="entry name" value="Carbamate kinase-like"/>
    <property type="match status" value="1"/>
</dbReference>
<evidence type="ECO:0000259" key="10">
    <source>
        <dbReference type="SMART" id="SM00359"/>
    </source>
</evidence>
<comment type="subcellular location">
    <subcellularLocation>
        <location evidence="8">Cytoplasm</location>
    </subcellularLocation>
</comment>
<feature type="binding site" evidence="8">
    <location>
        <position position="171"/>
    </location>
    <ligand>
        <name>substrate</name>
    </ligand>
</feature>
<dbReference type="PIRSF" id="PIRSF000729">
    <property type="entry name" value="GK"/>
    <property type="match status" value="1"/>
</dbReference>
<feature type="binding site" evidence="8">
    <location>
        <position position="74"/>
    </location>
    <ligand>
        <name>substrate</name>
    </ligand>
</feature>
<evidence type="ECO:0000313" key="12">
    <source>
        <dbReference type="Proteomes" id="UP000291822"/>
    </source>
</evidence>